<feature type="transmembrane region" description="Helical" evidence="2">
    <location>
        <begin position="155"/>
        <end position="176"/>
    </location>
</feature>
<feature type="region of interest" description="Disordered" evidence="1">
    <location>
        <begin position="1"/>
        <end position="68"/>
    </location>
</feature>
<evidence type="ECO:0000256" key="2">
    <source>
        <dbReference type="SAM" id="Phobius"/>
    </source>
</evidence>
<keyword evidence="2" id="KW-0812">Transmembrane</keyword>
<comment type="caution">
    <text evidence="3">The sequence shown here is derived from an EMBL/GenBank/DDBJ whole genome shotgun (WGS) entry which is preliminary data.</text>
</comment>
<accession>A0A0G1LPV9</accession>
<dbReference type="Proteomes" id="UP000034154">
    <property type="component" value="Unassembled WGS sequence"/>
</dbReference>
<sequence>MPTVVVTPLPNYRSHRPGQLRSSGRNHDRRPRPPGSGSERSLPGRGSQSRSRLECTLRPAHASPRRSPRLRQCLKVDLDRLRLVATGQLVDLSSPQPLAGIFFKERQNCLNNLSSKEGGIQDDRQAKEIFSTRKSEELKKQKTPNKKTPSNRRLLFFYIIFFLINAGISNSSSSLIGCGAT</sequence>
<protein>
    <submittedName>
        <fullName evidence="3">Uncharacterized protein</fullName>
    </submittedName>
</protein>
<gene>
    <name evidence="3" type="ORF">UW63_C0020G0005</name>
</gene>
<keyword evidence="2" id="KW-1133">Transmembrane helix</keyword>
<evidence type="ECO:0000313" key="3">
    <source>
        <dbReference type="EMBL" id="KKT70857.1"/>
    </source>
</evidence>
<reference evidence="3 4" key="1">
    <citation type="journal article" date="2015" name="Nature">
        <title>rRNA introns, odd ribosomes, and small enigmatic genomes across a large radiation of phyla.</title>
        <authorList>
            <person name="Brown C.T."/>
            <person name="Hug L.A."/>
            <person name="Thomas B.C."/>
            <person name="Sharon I."/>
            <person name="Castelle C.J."/>
            <person name="Singh A."/>
            <person name="Wilkins M.J."/>
            <person name="Williams K.H."/>
            <person name="Banfield J.F."/>
        </authorList>
    </citation>
    <scope>NUCLEOTIDE SEQUENCE [LARGE SCALE GENOMIC DNA]</scope>
</reference>
<proteinExistence type="predicted"/>
<evidence type="ECO:0000313" key="4">
    <source>
        <dbReference type="Proteomes" id="UP000034154"/>
    </source>
</evidence>
<dbReference type="AlphaFoldDB" id="A0A0G1LPV9"/>
<name>A0A0G1LPV9_9BACT</name>
<feature type="compositionally biased region" description="Low complexity" evidence="1">
    <location>
        <begin position="35"/>
        <end position="47"/>
    </location>
</feature>
<evidence type="ECO:0000256" key="1">
    <source>
        <dbReference type="SAM" id="MobiDB-lite"/>
    </source>
</evidence>
<dbReference type="EMBL" id="LCJB01000020">
    <property type="protein sequence ID" value="KKT70857.1"/>
    <property type="molecule type" value="Genomic_DNA"/>
</dbReference>
<keyword evidence="2" id="KW-0472">Membrane</keyword>
<organism evidence="3 4">
    <name type="scientific">Candidatus Uhrbacteria bacterium GW2011_GWF2_44_350</name>
    <dbReference type="NCBI Taxonomy" id="1619000"/>
    <lineage>
        <taxon>Bacteria</taxon>
        <taxon>Candidatus Uhriibacteriota</taxon>
    </lineage>
</organism>